<name>A0A2I7N977_9NEIS</name>
<sequence length="313" mass="35888">MQSIPEAILDWTKLSSVQHKKMPELTNSQEKDIFPLSSQPLVKFIETRELSCQPQSDNTDTRTWILTQSFYHYFNELSTLETKLICNANAGIISDSYTVKFDRGFKQIASTIIIDEGFHSFCSLDAVRQVETKTGIKPIKLRKKNHAEAIFSTCRKMIEHQYWNDFTLVAASILEAILAKDLDLCLRARNRVENGNTNEFFYALQENHLNDEARHSCFALLTLESFWSNISEDERSNLLPAIHKFVELYSNFASFGDAEFNNQIIRGLGFDDKVAKEAMVFHAEYKRHDAKQLHTSMLNLLNQTKVFTAGAVV</sequence>
<dbReference type="Pfam" id="PF11583">
    <property type="entry name" value="AurF"/>
    <property type="match status" value="1"/>
</dbReference>
<dbReference type="Proteomes" id="UP000236655">
    <property type="component" value="Chromosome"/>
</dbReference>
<keyword evidence="2" id="KW-1185">Reference proteome</keyword>
<dbReference type="RefSeq" id="WP_102952296.1">
    <property type="nucleotide sequence ID" value="NZ_CP024847.1"/>
</dbReference>
<reference evidence="2" key="1">
    <citation type="submission" date="2017-11" db="EMBL/GenBank/DDBJ databases">
        <authorList>
            <person name="Chan K.G."/>
            <person name="Lee L.S."/>
        </authorList>
    </citation>
    <scope>NUCLEOTIDE SEQUENCE [LARGE SCALE GENOMIC DNA]</scope>
    <source>
        <strain evidence="2">DSM 100970</strain>
    </source>
</reference>
<dbReference type="KEGG" id="nba:CUN60_12145"/>
<organism evidence="1 2">
    <name type="scientific">Aquella oligotrophica</name>
    <dbReference type="NCBI Taxonomy" id="2067065"/>
    <lineage>
        <taxon>Bacteria</taxon>
        <taxon>Pseudomonadati</taxon>
        <taxon>Pseudomonadota</taxon>
        <taxon>Betaproteobacteria</taxon>
        <taxon>Neisseriales</taxon>
        <taxon>Neisseriaceae</taxon>
        <taxon>Aquella</taxon>
    </lineage>
</organism>
<dbReference type="EMBL" id="CP024847">
    <property type="protein sequence ID" value="AUR53010.1"/>
    <property type="molecule type" value="Genomic_DNA"/>
</dbReference>
<proteinExistence type="predicted"/>
<evidence type="ECO:0008006" key="3">
    <source>
        <dbReference type="Google" id="ProtNLM"/>
    </source>
</evidence>
<evidence type="ECO:0000313" key="1">
    <source>
        <dbReference type="EMBL" id="AUR53010.1"/>
    </source>
</evidence>
<dbReference type="InterPro" id="IPR012348">
    <property type="entry name" value="RNR-like"/>
</dbReference>
<accession>A0A2I7N977</accession>
<evidence type="ECO:0000313" key="2">
    <source>
        <dbReference type="Proteomes" id="UP000236655"/>
    </source>
</evidence>
<gene>
    <name evidence="1" type="ORF">CUN60_12145</name>
</gene>
<dbReference type="OrthoDB" id="8437084at2"/>
<dbReference type="AlphaFoldDB" id="A0A2I7N977"/>
<dbReference type="InterPro" id="IPR025859">
    <property type="entry name" value="AurF/CmlI"/>
</dbReference>
<dbReference type="GO" id="GO:0016491">
    <property type="term" value="F:oxidoreductase activity"/>
    <property type="evidence" value="ECO:0007669"/>
    <property type="project" value="InterPro"/>
</dbReference>
<dbReference type="Gene3D" id="1.10.620.20">
    <property type="entry name" value="Ribonucleotide Reductase, subunit A"/>
    <property type="match status" value="1"/>
</dbReference>
<protein>
    <recommendedName>
        <fullName evidence="3">p-aminobenzoate N-oxygenase AurF</fullName>
    </recommendedName>
</protein>